<name>A0A0D0CSS0_9AGAR</name>
<keyword evidence="2" id="KW-0732">Signal</keyword>
<accession>A0A0D0CSS0</accession>
<protein>
    <submittedName>
        <fullName evidence="3">Unplaced genomic scaffold GYMLUscaffold_35, whole genome shotgun sequence</fullName>
    </submittedName>
</protein>
<dbReference type="EMBL" id="KN834783">
    <property type="protein sequence ID" value="KIK58758.1"/>
    <property type="molecule type" value="Genomic_DNA"/>
</dbReference>
<gene>
    <name evidence="3" type="ORF">GYMLUDRAFT_262333</name>
</gene>
<organism evidence="3 4">
    <name type="scientific">Collybiopsis luxurians FD-317 M1</name>
    <dbReference type="NCBI Taxonomy" id="944289"/>
    <lineage>
        <taxon>Eukaryota</taxon>
        <taxon>Fungi</taxon>
        <taxon>Dikarya</taxon>
        <taxon>Basidiomycota</taxon>
        <taxon>Agaricomycotina</taxon>
        <taxon>Agaricomycetes</taxon>
        <taxon>Agaricomycetidae</taxon>
        <taxon>Agaricales</taxon>
        <taxon>Marasmiineae</taxon>
        <taxon>Omphalotaceae</taxon>
        <taxon>Collybiopsis</taxon>
        <taxon>Collybiopsis luxurians</taxon>
    </lineage>
</organism>
<feature type="transmembrane region" description="Helical" evidence="1">
    <location>
        <begin position="153"/>
        <end position="174"/>
    </location>
</feature>
<dbReference type="OrthoDB" id="2884172at2759"/>
<evidence type="ECO:0000313" key="4">
    <source>
        <dbReference type="Proteomes" id="UP000053593"/>
    </source>
</evidence>
<sequence length="366" mass="40727">MLLALTVNLIANTTGALLEASNIAGKDSDQAVTTQLLIINNLINFTQNIALAIGDMAVIWRAWVLLPNSRLWKILLTILMIANMGLLITGCVEDDIDTQEVLQGGSASFDWISLIVSCVINMLVTLFILWKWWVYQKAMKALSFRGNSSVHKILLLLIESGGIFCAVQLLSVIIRSPLPVSTPVPDGWIEYSHVIDAVFPTITWDPEKRVSGFRSDFWRVGKPWHVISARIVRSGRILLRGLAIVRFTIDSYKFPIPGDGFNFLRTFARAFQLALFFIASPLHLLYRSSLRLRHLHHNRANSTQQTRQSLTSMDVFESFDFSGVFAPTLAADEASLSTFIVDPLAIPVNEEHETASSAPLGFCVIA</sequence>
<dbReference type="AlphaFoldDB" id="A0A0D0CSS0"/>
<feature type="signal peptide" evidence="2">
    <location>
        <begin position="1"/>
        <end position="16"/>
    </location>
</feature>
<evidence type="ECO:0000313" key="3">
    <source>
        <dbReference type="EMBL" id="KIK58758.1"/>
    </source>
</evidence>
<feature type="transmembrane region" description="Helical" evidence="1">
    <location>
        <begin position="111"/>
        <end position="133"/>
    </location>
</feature>
<feature type="transmembrane region" description="Helical" evidence="1">
    <location>
        <begin position="267"/>
        <end position="286"/>
    </location>
</feature>
<evidence type="ECO:0000256" key="2">
    <source>
        <dbReference type="SAM" id="SignalP"/>
    </source>
</evidence>
<feature type="transmembrane region" description="Helical" evidence="1">
    <location>
        <begin position="71"/>
        <end position="91"/>
    </location>
</feature>
<keyword evidence="1" id="KW-0812">Transmembrane</keyword>
<keyword evidence="4" id="KW-1185">Reference proteome</keyword>
<feature type="chain" id="PRO_5002220510" evidence="2">
    <location>
        <begin position="17"/>
        <end position="366"/>
    </location>
</feature>
<feature type="transmembrane region" description="Helical" evidence="1">
    <location>
        <begin position="36"/>
        <end position="59"/>
    </location>
</feature>
<keyword evidence="1" id="KW-0472">Membrane</keyword>
<reference evidence="3 4" key="1">
    <citation type="submission" date="2014-04" db="EMBL/GenBank/DDBJ databases">
        <title>Evolutionary Origins and Diversification of the Mycorrhizal Mutualists.</title>
        <authorList>
            <consortium name="DOE Joint Genome Institute"/>
            <consortium name="Mycorrhizal Genomics Consortium"/>
            <person name="Kohler A."/>
            <person name="Kuo A."/>
            <person name="Nagy L.G."/>
            <person name="Floudas D."/>
            <person name="Copeland A."/>
            <person name="Barry K.W."/>
            <person name="Cichocki N."/>
            <person name="Veneault-Fourrey C."/>
            <person name="LaButti K."/>
            <person name="Lindquist E.A."/>
            <person name="Lipzen A."/>
            <person name="Lundell T."/>
            <person name="Morin E."/>
            <person name="Murat C."/>
            <person name="Riley R."/>
            <person name="Ohm R."/>
            <person name="Sun H."/>
            <person name="Tunlid A."/>
            <person name="Henrissat B."/>
            <person name="Grigoriev I.V."/>
            <person name="Hibbett D.S."/>
            <person name="Martin F."/>
        </authorList>
    </citation>
    <scope>NUCLEOTIDE SEQUENCE [LARGE SCALE GENOMIC DNA]</scope>
    <source>
        <strain evidence="3 4">FD-317 M1</strain>
    </source>
</reference>
<proteinExistence type="predicted"/>
<dbReference type="Proteomes" id="UP000053593">
    <property type="component" value="Unassembled WGS sequence"/>
</dbReference>
<keyword evidence="1" id="KW-1133">Transmembrane helix</keyword>
<dbReference type="HOGENOM" id="CLU_756610_0_0_1"/>
<evidence type="ECO:0000256" key="1">
    <source>
        <dbReference type="SAM" id="Phobius"/>
    </source>
</evidence>